<evidence type="ECO:0000256" key="10">
    <source>
        <dbReference type="PIRSR" id="PIRSR614732-1"/>
    </source>
</evidence>
<comment type="function">
    <text evidence="1 9">Catalyzes the decarboxylation of orotidine 5'-monophosphate (OMP) to uridine 5'-monophosphate (UMP).</text>
</comment>
<dbReference type="InterPro" id="IPR001754">
    <property type="entry name" value="OMPdeCOase_dom"/>
</dbReference>
<dbReference type="InterPro" id="IPR018089">
    <property type="entry name" value="OMPdecase_AS"/>
</dbReference>
<dbReference type="GO" id="GO:0004590">
    <property type="term" value="F:orotidine-5'-phosphate decarboxylase activity"/>
    <property type="evidence" value="ECO:0007669"/>
    <property type="project" value="UniProtKB-UniRule"/>
</dbReference>
<feature type="domain" description="Orotidine 5'-phosphate decarboxylase" evidence="13">
    <location>
        <begin position="16"/>
        <end position="236"/>
    </location>
</feature>
<sequence length="243" mass="25459">MNPFAPAAPIAHSASPVIVALDFPAEKDLLEFVARLEPGLCRLKIGKEIFTASGRHLVDKLTARGFDVFLDLKYHDIPNTVASACRVAADLGVWMVDMHASGGRRMMEAAREAVASLSQPPLLIGVTVLTSMSDAELAEIGLNDGAAAQVERLARLACDSGLDGVVCSALEAAQLKAALGESFRLVTPGIRLADAVADDQRRVMTPSAALQAGSDYLVIGRPITRAADPLATLAAIHAELGLA</sequence>
<dbReference type="GO" id="GO:0044205">
    <property type="term" value="P:'de novo' UMP biosynthetic process"/>
    <property type="evidence" value="ECO:0007669"/>
    <property type="project" value="UniProtKB-UniRule"/>
</dbReference>
<feature type="binding site" evidence="9 11">
    <location>
        <position position="22"/>
    </location>
    <ligand>
        <name>substrate</name>
    </ligand>
</feature>
<feature type="binding site" evidence="9 11">
    <location>
        <position position="44"/>
    </location>
    <ligand>
        <name>substrate</name>
    </ligand>
</feature>
<dbReference type="RefSeq" id="WP_051528591.1">
    <property type="nucleotide sequence ID" value="NZ_CP028519.1"/>
</dbReference>
<dbReference type="KEGG" id="maer:DAI18_10625"/>
<dbReference type="UniPathway" id="UPA00070">
    <property type="reaction ID" value="UER00120"/>
</dbReference>
<evidence type="ECO:0000259" key="13">
    <source>
        <dbReference type="SMART" id="SM00934"/>
    </source>
</evidence>
<dbReference type="SUPFAM" id="SSF51366">
    <property type="entry name" value="Ribulose-phoshate binding barrel"/>
    <property type="match status" value="1"/>
</dbReference>
<dbReference type="EMBL" id="CP028519">
    <property type="protein sequence ID" value="AVY94451.1"/>
    <property type="molecule type" value="Genomic_DNA"/>
</dbReference>
<comment type="pathway">
    <text evidence="2 9 12">Pyrimidine metabolism; UMP biosynthesis via de novo pathway; UMP from orotate: step 2/2.</text>
</comment>
<feature type="binding site" evidence="9 11">
    <location>
        <position position="220"/>
    </location>
    <ligand>
        <name>substrate</name>
    </ligand>
</feature>
<evidence type="ECO:0000256" key="1">
    <source>
        <dbReference type="ARBA" id="ARBA00002356"/>
    </source>
</evidence>
<evidence type="ECO:0000256" key="4">
    <source>
        <dbReference type="ARBA" id="ARBA00022793"/>
    </source>
</evidence>
<evidence type="ECO:0000313" key="14">
    <source>
        <dbReference type="EMBL" id="AVY94451.1"/>
    </source>
</evidence>
<evidence type="ECO:0000256" key="8">
    <source>
        <dbReference type="ARBA" id="ARBA00061012"/>
    </source>
</evidence>
<keyword evidence="6 9" id="KW-0456">Lyase</keyword>
<name>A0A2S0PAR3_9NEIS</name>
<dbReference type="FunFam" id="3.20.20.70:FF:000015">
    <property type="entry name" value="Orotidine 5'-phosphate decarboxylase"/>
    <property type="match status" value="1"/>
</dbReference>
<feature type="active site" description="For OMPdecase activity" evidence="10">
    <location>
        <position position="76"/>
    </location>
</feature>
<dbReference type="OrthoDB" id="9806203at2"/>
<dbReference type="GO" id="GO:0006207">
    <property type="term" value="P:'de novo' pyrimidine nucleobase biosynthetic process"/>
    <property type="evidence" value="ECO:0007669"/>
    <property type="project" value="InterPro"/>
</dbReference>
<dbReference type="InterPro" id="IPR014732">
    <property type="entry name" value="OMPdecase"/>
</dbReference>
<keyword evidence="5 9" id="KW-0665">Pyrimidine biosynthesis</keyword>
<evidence type="ECO:0000256" key="9">
    <source>
        <dbReference type="HAMAP-Rule" id="MF_01200"/>
    </source>
</evidence>
<dbReference type="NCBIfam" id="NF001273">
    <property type="entry name" value="PRK00230.1"/>
    <property type="match status" value="1"/>
</dbReference>
<dbReference type="CDD" id="cd04725">
    <property type="entry name" value="OMP_decarboxylase_like"/>
    <property type="match status" value="1"/>
</dbReference>
<dbReference type="AlphaFoldDB" id="A0A2S0PAR3"/>
<feature type="binding site" evidence="9 11">
    <location>
        <position position="191"/>
    </location>
    <ligand>
        <name>substrate</name>
    </ligand>
</feature>
<evidence type="ECO:0000256" key="5">
    <source>
        <dbReference type="ARBA" id="ARBA00022975"/>
    </source>
</evidence>
<dbReference type="PANTHER" id="PTHR32119:SF2">
    <property type="entry name" value="OROTIDINE 5'-PHOSPHATE DECARBOXYLASE"/>
    <property type="match status" value="1"/>
</dbReference>
<dbReference type="InterPro" id="IPR013785">
    <property type="entry name" value="Aldolase_TIM"/>
</dbReference>
<organism evidence="14 15">
    <name type="scientific">Microvirgula aerodenitrificans</name>
    <dbReference type="NCBI Taxonomy" id="57480"/>
    <lineage>
        <taxon>Bacteria</taxon>
        <taxon>Pseudomonadati</taxon>
        <taxon>Pseudomonadota</taxon>
        <taxon>Betaproteobacteria</taxon>
        <taxon>Neisseriales</taxon>
        <taxon>Aquaspirillaceae</taxon>
        <taxon>Microvirgula</taxon>
    </lineage>
</organism>
<protein>
    <recommendedName>
        <fullName evidence="9">Orotidine 5'-phosphate decarboxylase</fullName>
        <ecNumber evidence="9">4.1.1.23</ecNumber>
    </recommendedName>
    <alternativeName>
        <fullName evidence="9">OMP decarboxylase</fullName>
        <shortName evidence="9">OMPDCase</shortName>
        <shortName evidence="9">OMPdecase</shortName>
    </alternativeName>
</protein>
<comment type="catalytic activity">
    <reaction evidence="7 9 12">
        <text>orotidine 5'-phosphate + H(+) = UMP + CO2</text>
        <dbReference type="Rhea" id="RHEA:11596"/>
        <dbReference type="ChEBI" id="CHEBI:15378"/>
        <dbReference type="ChEBI" id="CHEBI:16526"/>
        <dbReference type="ChEBI" id="CHEBI:57538"/>
        <dbReference type="ChEBI" id="CHEBI:57865"/>
        <dbReference type="EC" id="4.1.1.23"/>
    </reaction>
</comment>
<feature type="binding site" evidence="9 11">
    <location>
        <position position="130"/>
    </location>
    <ligand>
        <name>substrate</name>
    </ligand>
</feature>
<gene>
    <name evidence="9" type="primary">pyrF</name>
    <name evidence="14" type="ORF">DAI18_10625</name>
</gene>
<comment type="similarity">
    <text evidence="8 9">Belongs to the OMP decarboxylase family. Type 1 subfamily.</text>
</comment>
<dbReference type="PROSITE" id="PS00156">
    <property type="entry name" value="OMPDECASE"/>
    <property type="match status" value="1"/>
</dbReference>
<reference evidence="14 15" key="1">
    <citation type="submission" date="2018-04" db="EMBL/GenBank/DDBJ databases">
        <title>Denitrifier Microvirgula.</title>
        <authorList>
            <person name="Anderson E."/>
            <person name="Jang J."/>
            <person name="Ishii S."/>
        </authorList>
    </citation>
    <scope>NUCLEOTIDE SEQUENCE [LARGE SCALE GENOMIC DNA]</scope>
    <source>
        <strain evidence="14 15">BE2.4</strain>
    </source>
</reference>
<dbReference type="Proteomes" id="UP000244173">
    <property type="component" value="Chromosome"/>
</dbReference>
<evidence type="ECO:0000256" key="6">
    <source>
        <dbReference type="ARBA" id="ARBA00023239"/>
    </source>
</evidence>
<keyword evidence="4 9" id="KW-0210">Decarboxylase</keyword>
<evidence type="ECO:0000256" key="3">
    <source>
        <dbReference type="ARBA" id="ARBA00011738"/>
    </source>
</evidence>
<feature type="active site" description="For OMPdecase activity" evidence="10">
    <location>
        <position position="71"/>
    </location>
</feature>
<feature type="binding site" evidence="9 11">
    <location>
        <position position="200"/>
    </location>
    <ligand>
        <name>substrate</name>
    </ligand>
</feature>
<evidence type="ECO:0000256" key="7">
    <source>
        <dbReference type="ARBA" id="ARBA00049157"/>
    </source>
</evidence>
<evidence type="ECO:0000256" key="2">
    <source>
        <dbReference type="ARBA" id="ARBA00004861"/>
    </source>
</evidence>
<dbReference type="InterPro" id="IPR011060">
    <property type="entry name" value="RibuloseP-bd_barrel"/>
</dbReference>
<dbReference type="InterPro" id="IPR047596">
    <property type="entry name" value="OMPdecase_bac"/>
</dbReference>
<dbReference type="GO" id="GO:0005829">
    <property type="term" value="C:cytosol"/>
    <property type="evidence" value="ECO:0007669"/>
    <property type="project" value="TreeGrafter"/>
</dbReference>
<dbReference type="HAMAP" id="MF_01200_B">
    <property type="entry name" value="OMPdecase_type1_B"/>
    <property type="match status" value="1"/>
</dbReference>
<feature type="active site" description="For OMPdecase activity" evidence="10">
    <location>
        <position position="73"/>
    </location>
</feature>
<dbReference type="Pfam" id="PF00215">
    <property type="entry name" value="OMPdecase"/>
    <property type="match status" value="1"/>
</dbReference>
<dbReference type="SMART" id="SM00934">
    <property type="entry name" value="OMPdecase"/>
    <property type="match status" value="1"/>
</dbReference>
<evidence type="ECO:0000313" key="15">
    <source>
        <dbReference type="Proteomes" id="UP000244173"/>
    </source>
</evidence>
<proteinExistence type="inferred from homology"/>
<comment type="subunit">
    <text evidence="3 9">Homodimer.</text>
</comment>
<dbReference type="PANTHER" id="PTHR32119">
    <property type="entry name" value="OROTIDINE 5'-PHOSPHATE DECARBOXYLASE"/>
    <property type="match status" value="1"/>
</dbReference>
<feature type="binding site" evidence="9 11">
    <location>
        <position position="221"/>
    </location>
    <ligand>
        <name>substrate</name>
    </ligand>
</feature>
<feature type="active site" description="Proton donor" evidence="9">
    <location>
        <position position="73"/>
    </location>
</feature>
<dbReference type="NCBIfam" id="TIGR01740">
    <property type="entry name" value="pyrF"/>
    <property type="match status" value="1"/>
</dbReference>
<dbReference type="STRING" id="1122240.GCA_000620105_00158"/>
<feature type="binding site" evidence="9">
    <location>
        <begin position="71"/>
        <end position="80"/>
    </location>
    <ligand>
        <name>substrate</name>
    </ligand>
</feature>
<accession>A0A2S0PAR3</accession>
<evidence type="ECO:0000256" key="12">
    <source>
        <dbReference type="RuleBase" id="RU000512"/>
    </source>
</evidence>
<dbReference type="Gene3D" id="3.20.20.70">
    <property type="entry name" value="Aldolase class I"/>
    <property type="match status" value="1"/>
</dbReference>
<keyword evidence="15" id="KW-1185">Reference proteome</keyword>
<dbReference type="EC" id="4.1.1.23" evidence="9"/>
<evidence type="ECO:0000256" key="11">
    <source>
        <dbReference type="PIRSR" id="PIRSR614732-2"/>
    </source>
</evidence>